<keyword evidence="2 5" id="KW-0812">Transmembrane</keyword>
<evidence type="ECO:0000256" key="1">
    <source>
        <dbReference type="ARBA" id="ARBA00004141"/>
    </source>
</evidence>
<dbReference type="InterPro" id="IPR020846">
    <property type="entry name" value="MFS_dom"/>
</dbReference>
<evidence type="ECO:0000256" key="4">
    <source>
        <dbReference type="ARBA" id="ARBA00023136"/>
    </source>
</evidence>
<name>A0ABN7W3N6_GIGMA</name>
<evidence type="ECO:0000259" key="6">
    <source>
        <dbReference type="PROSITE" id="PS50850"/>
    </source>
</evidence>
<gene>
    <name evidence="7" type="ORF">GMARGA_LOCUS26037</name>
</gene>
<feature type="transmembrane region" description="Helical" evidence="5">
    <location>
        <begin position="61"/>
        <end position="84"/>
    </location>
</feature>
<evidence type="ECO:0000313" key="7">
    <source>
        <dbReference type="EMBL" id="CAG8814402.1"/>
    </source>
</evidence>
<comment type="subcellular location">
    <subcellularLocation>
        <location evidence="1">Membrane</location>
        <topology evidence="1">Multi-pass membrane protein</topology>
    </subcellularLocation>
</comment>
<organism evidence="7 8">
    <name type="scientific">Gigaspora margarita</name>
    <dbReference type="NCBI Taxonomy" id="4874"/>
    <lineage>
        <taxon>Eukaryota</taxon>
        <taxon>Fungi</taxon>
        <taxon>Fungi incertae sedis</taxon>
        <taxon>Mucoromycota</taxon>
        <taxon>Glomeromycotina</taxon>
        <taxon>Glomeromycetes</taxon>
        <taxon>Diversisporales</taxon>
        <taxon>Gigasporaceae</taxon>
        <taxon>Gigaspora</taxon>
    </lineage>
</organism>
<dbReference type="Gene3D" id="1.20.1250.20">
    <property type="entry name" value="MFS general substrate transporter like domains"/>
    <property type="match status" value="1"/>
</dbReference>
<keyword evidence="3 5" id="KW-1133">Transmembrane helix</keyword>
<dbReference type="InterPro" id="IPR036259">
    <property type="entry name" value="MFS_trans_sf"/>
</dbReference>
<evidence type="ECO:0000256" key="3">
    <source>
        <dbReference type="ARBA" id="ARBA00022989"/>
    </source>
</evidence>
<accession>A0ABN7W3N6</accession>
<dbReference type="PROSITE" id="PS50850">
    <property type="entry name" value="MFS"/>
    <property type="match status" value="1"/>
</dbReference>
<comment type="caution">
    <text evidence="7">The sequence shown here is derived from an EMBL/GenBank/DDBJ whole genome shotgun (WGS) entry which is preliminary data.</text>
</comment>
<protein>
    <submittedName>
        <fullName evidence="7">15182_t:CDS:1</fullName>
    </submittedName>
</protein>
<reference evidence="7 8" key="1">
    <citation type="submission" date="2021-06" db="EMBL/GenBank/DDBJ databases">
        <authorList>
            <person name="Kallberg Y."/>
            <person name="Tangrot J."/>
            <person name="Rosling A."/>
        </authorList>
    </citation>
    <scope>NUCLEOTIDE SEQUENCE [LARGE SCALE GENOMIC DNA]</scope>
    <source>
        <strain evidence="7 8">120-4 pot B 10/14</strain>
    </source>
</reference>
<evidence type="ECO:0000256" key="2">
    <source>
        <dbReference type="ARBA" id="ARBA00022692"/>
    </source>
</evidence>
<dbReference type="Proteomes" id="UP000789901">
    <property type="component" value="Unassembled WGS sequence"/>
</dbReference>
<feature type="non-terminal residue" evidence="7">
    <location>
        <position position="1"/>
    </location>
</feature>
<evidence type="ECO:0000313" key="8">
    <source>
        <dbReference type="Proteomes" id="UP000789901"/>
    </source>
</evidence>
<dbReference type="InterPro" id="IPR005828">
    <property type="entry name" value="MFS_sugar_transport-like"/>
</dbReference>
<feature type="domain" description="Major facilitator superfamily (MFS) profile" evidence="6">
    <location>
        <begin position="1"/>
        <end position="88"/>
    </location>
</feature>
<dbReference type="SUPFAM" id="SSF103473">
    <property type="entry name" value="MFS general substrate transporter"/>
    <property type="match status" value="1"/>
</dbReference>
<dbReference type="Pfam" id="PF00083">
    <property type="entry name" value="Sugar_tr"/>
    <property type="match status" value="1"/>
</dbReference>
<dbReference type="EMBL" id="CAJVQB010029664">
    <property type="protein sequence ID" value="CAG8814402.1"/>
    <property type="molecule type" value="Genomic_DNA"/>
</dbReference>
<proteinExistence type="predicted"/>
<sequence length="97" mass="10684">LFSNFGSNVTTFVVPGEVFPTRYCSISHGISAVIGKLGAIISQVGFFKLKDIGDTLGSNSFINWLFVIFAIFMFSGLIVTYFCVLETKKSLIGRLFK</sequence>
<keyword evidence="4 5" id="KW-0472">Membrane</keyword>
<keyword evidence="8" id="KW-1185">Reference proteome</keyword>
<evidence type="ECO:0000256" key="5">
    <source>
        <dbReference type="SAM" id="Phobius"/>
    </source>
</evidence>